<accession>A0ABY8GQ36</accession>
<evidence type="ECO:0000313" key="2">
    <source>
        <dbReference type="Proteomes" id="UP001214170"/>
    </source>
</evidence>
<dbReference type="RefSeq" id="WP_268080046.1">
    <property type="nucleotide sequence ID" value="NZ_CP106885.1"/>
</dbReference>
<keyword evidence="2" id="KW-1185">Reference proteome</keyword>
<gene>
    <name evidence="1" type="ORF">P8T11_21895</name>
</gene>
<dbReference type="Proteomes" id="UP001214170">
    <property type="component" value="Chromosome"/>
</dbReference>
<sequence length="59" mass="6705">MTLNQHREEACNKVLPRRFKAQRPRNTLAPMKKRAGVGALGFLRQNRKRFAAVTSLNGV</sequence>
<proteinExistence type="predicted"/>
<organism evidence="1 2">
    <name type="scientific">Achromobacter spanius</name>
    <dbReference type="NCBI Taxonomy" id="217203"/>
    <lineage>
        <taxon>Bacteria</taxon>
        <taxon>Pseudomonadati</taxon>
        <taxon>Pseudomonadota</taxon>
        <taxon>Betaproteobacteria</taxon>
        <taxon>Burkholderiales</taxon>
        <taxon>Alcaligenaceae</taxon>
        <taxon>Achromobacter</taxon>
    </lineage>
</organism>
<reference evidence="1 2" key="1">
    <citation type="submission" date="2023-03" db="EMBL/GenBank/DDBJ databases">
        <title>Achromobacter spanius LIG8.</title>
        <authorList>
            <person name="Shrestha S."/>
        </authorList>
    </citation>
    <scope>NUCLEOTIDE SEQUENCE [LARGE SCALE GENOMIC DNA]</scope>
    <source>
        <strain evidence="1 2">LIG8</strain>
    </source>
</reference>
<protein>
    <submittedName>
        <fullName evidence="1">Uncharacterized protein</fullName>
    </submittedName>
</protein>
<dbReference type="EMBL" id="CP121261">
    <property type="protein sequence ID" value="WFP06956.1"/>
    <property type="molecule type" value="Genomic_DNA"/>
</dbReference>
<evidence type="ECO:0000313" key="1">
    <source>
        <dbReference type="EMBL" id="WFP06956.1"/>
    </source>
</evidence>
<name>A0ABY8GQ36_9BURK</name>